<accession>A0A7J6MMA7</accession>
<proteinExistence type="predicted"/>
<dbReference type="AlphaFoldDB" id="A0A7J6MMA7"/>
<feature type="compositionally biased region" description="Acidic residues" evidence="1">
    <location>
        <begin position="567"/>
        <end position="577"/>
    </location>
</feature>
<evidence type="ECO:0000313" key="3">
    <source>
        <dbReference type="Proteomes" id="UP000591131"/>
    </source>
</evidence>
<reference evidence="2 3" key="1">
    <citation type="submission" date="2020-04" db="EMBL/GenBank/DDBJ databases">
        <title>Perkinsus chesapeaki whole genome sequence.</title>
        <authorList>
            <person name="Bogema D.R."/>
        </authorList>
    </citation>
    <scope>NUCLEOTIDE SEQUENCE [LARGE SCALE GENOMIC DNA]</scope>
    <source>
        <strain evidence="2">ATCC PRA-425</strain>
    </source>
</reference>
<comment type="caution">
    <text evidence="2">The sequence shown here is derived from an EMBL/GenBank/DDBJ whole genome shotgun (WGS) entry which is preliminary data.</text>
</comment>
<sequence>MRKIVAPSPEAWDSGITYDVVIDYMALAYRIHEVLSLDTTGQIIETASQTLLEHLFDTSSVTVSGGKLLLVGTQDIVDFDVLQALGFGNCDRTAEMIVCQKSARDVSNLTAWGFWSPCHLDGCRQSRVGLTNEGEWVKDKRYCLNGTHGCKIFDANPSAFFGDSTRNMDESVGIEADVSIQHHPGNRVRGRQESKDSVSVVINIENVDNGLGALPEQSGRSVVVETTDIIASEIEGVRELNRVVDGNISTASVHGKEQSALSSEMIQTEDLGRGELIEEFTGGEHRLDTDSLRLSENDENLGRNEALEETGGLKKIKESLHISAPEKAFIGEKRPVQVVPILIGNELKDNDTLLEEDTLITSTAHRHATSTINATEAAFTSMPREVSSNESHGLHGQRISGDVEHSTEETLETLQEALVEENEGVSNPARIDPIDISLHVDDTPAQTINVLEGPPLLTIEDGVVDLTTMGDMGLGRPAELEGEPSIDNEDTKSEELAYSSAAGLIHMHTFSKSAKENLEEASTDDITGKEYLEDGVDEASSDGIVIGADNPGNVGVSAREGSPTQDEYTEGEGFPDEQEMKSREVPSENNEGVGPLEGYEDLEAATDGCNGAPNGQCLDLFS</sequence>
<name>A0A7J6MMA7_PERCH</name>
<keyword evidence="3" id="KW-1185">Reference proteome</keyword>
<protein>
    <submittedName>
        <fullName evidence="2">Uncharacterized protein</fullName>
    </submittedName>
</protein>
<feature type="region of interest" description="Disordered" evidence="1">
    <location>
        <begin position="548"/>
        <end position="622"/>
    </location>
</feature>
<gene>
    <name evidence="2" type="ORF">FOL47_000191</name>
</gene>
<evidence type="ECO:0000313" key="2">
    <source>
        <dbReference type="EMBL" id="KAF4672712.1"/>
    </source>
</evidence>
<dbReference type="OrthoDB" id="10339914at2759"/>
<evidence type="ECO:0000256" key="1">
    <source>
        <dbReference type="SAM" id="MobiDB-lite"/>
    </source>
</evidence>
<dbReference type="Proteomes" id="UP000591131">
    <property type="component" value="Unassembled WGS sequence"/>
</dbReference>
<dbReference type="EMBL" id="JAAPAO010000101">
    <property type="protein sequence ID" value="KAF4672712.1"/>
    <property type="molecule type" value="Genomic_DNA"/>
</dbReference>
<organism evidence="2 3">
    <name type="scientific">Perkinsus chesapeaki</name>
    <name type="common">Clam parasite</name>
    <name type="synonym">Perkinsus andrewsi</name>
    <dbReference type="NCBI Taxonomy" id="330153"/>
    <lineage>
        <taxon>Eukaryota</taxon>
        <taxon>Sar</taxon>
        <taxon>Alveolata</taxon>
        <taxon>Perkinsozoa</taxon>
        <taxon>Perkinsea</taxon>
        <taxon>Perkinsida</taxon>
        <taxon>Perkinsidae</taxon>
        <taxon>Perkinsus</taxon>
    </lineage>
</organism>